<feature type="region of interest" description="Disordered" evidence="5">
    <location>
        <begin position="91"/>
        <end position="126"/>
    </location>
</feature>
<evidence type="ECO:0000256" key="1">
    <source>
        <dbReference type="ARBA" id="ARBA00004123"/>
    </source>
</evidence>
<dbReference type="PRINTS" id="PR02028">
    <property type="entry name" value="CMYCBINDINGP"/>
</dbReference>
<gene>
    <name evidence="6" type="ORF">CBR_g51472</name>
</gene>
<dbReference type="InterPro" id="IPR026060">
    <property type="entry name" value="AMY1"/>
</dbReference>
<dbReference type="GO" id="GO:0003713">
    <property type="term" value="F:transcription coactivator activity"/>
    <property type="evidence" value="ECO:0007669"/>
    <property type="project" value="InterPro"/>
</dbReference>
<comment type="similarity">
    <text evidence="2">Belongs to the AMY1 family.</text>
</comment>
<evidence type="ECO:0000256" key="5">
    <source>
        <dbReference type="SAM" id="MobiDB-lite"/>
    </source>
</evidence>
<keyword evidence="7" id="KW-1185">Reference proteome</keyword>
<dbReference type="PANTHER" id="PTHR13168">
    <property type="entry name" value="ASSOCIATE OF C-MYC AMY-1"/>
    <property type="match status" value="1"/>
</dbReference>
<dbReference type="OrthoDB" id="524165at2759"/>
<reference evidence="6 7" key="1">
    <citation type="journal article" date="2018" name="Cell">
        <title>The Chara Genome: Secondary Complexity and Implications for Plant Terrestrialization.</title>
        <authorList>
            <person name="Nishiyama T."/>
            <person name="Sakayama H."/>
            <person name="Vries J.D."/>
            <person name="Buschmann H."/>
            <person name="Saint-Marcoux D."/>
            <person name="Ullrich K.K."/>
            <person name="Haas F.B."/>
            <person name="Vanderstraeten L."/>
            <person name="Becker D."/>
            <person name="Lang D."/>
            <person name="Vosolsobe S."/>
            <person name="Rombauts S."/>
            <person name="Wilhelmsson P.K.I."/>
            <person name="Janitza P."/>
            <person name="Kern R."/>
            <person name="Heyl A."/>
            <person name="Rumpler F."/>
            <person name="Villalobos L.I.A.C."/>
            <person name="Clay J.M."/>
            <person name="Skokan R."/>
            <person name="Toyoda A."/>
            <person name="Suzuki Y."/>
            <person name="Kagoshima H."/>
            <person name="Schijlen E."/>
            <person name="Tajeshwar N."/>
            <person name="Catarino B."/>
            <person name="Hetherington A.J."/>
            <person name="Saltykova A."/>
            <person name="Bonnot C."/>
            <person name="Breuninger H."/>
            <person name="Symeonidi A."/>
            <person name="Radhakrishnan G.V."/>
            <person name="Van Nieuwerburgh F."/>
            <person name="Deforce D."/>
            <person name="Chang C."/>
            <person name="Karol K.G."/>
            <person name="Hedrich R."/>
            <person name="Ulvskov P."/>
            <person name="Glockner G."/>
            <person name="Delwiche C.F."/>
            <person name="Petrasek J."/>
            <person name="Van de Peer Y."/>
            <person name="Friml J."/>
            <person name="Beilby M."/>
            <person name="Dolan L."/>
            <person name="Kohara Y."/>
            <person name="Sugano S."/>
            <person name="Fujiyama A."/>
            <person name="Delaux P.-M."/>
            <person name="Quint M."/>
            <person name="TheiBen G."/>
            <person name="Hagemann M."/>
            <person name="Harholt J."/>
            <person name="Dunand C."/>
            <person name="Zachgo S."/>
            <person name="Langdale J."/>
            <person name="Maumus F."/>
            <person name="Straeten D.V.D."/>
            <person name="Gould S.B."/>
            <person name="Rensing S.A."/>
        </authorList>
    </citation>
    <scope>NUCLEOTIDE SEQUENCE [LARGE SCALE GENOMIC DNA]</scope>
    <source>
        <strain evidence="6 7">S276</strain>
    </source>
</reference>
<dbReference type="Proteomes" id="UP000265515">
    <property type="component" value="Unassembled WGS sequence"/>
</dbReference>
<evidence type="ECO:0008006" key="8">
    <source>
        <dbReference type="Google" id="ProtNLM"/>
    </source>
</evidence>
<sequence>MEGDSKKEAFRKYLDTSGVLEALTKVLVTLYEEPEKPQNAIDFLKSNLGAPTPAEYDQLKNEKEQIETKCKEVEAQLAAAVQELQDLKTAIGLNQGPAPGADVQQEQSTGAQPPEQQPAAATASSK</sequence>
<comment type="subcellular location">
    <subcellularLocation>
        <location evidence="1">Nucleus</location>
    </subcellularLocation>
</comment>
<protein>
    <recommendedName>
        <fullName evidence="8">c-Myc-binding protein</fullName>
    </recommendedName>
</protein>
<evidence type="ECO:0000313" key="7">
    <source>
        <dbReference type="Proteomes" id="UP000265515"/>
    </source>
</evidence>
<accession>A0A388K6B2</accession>
<dbReference type="STRING" id="69332.A0A388K6B2"/>
<evidence type="ECO:0000256" key="2">
    <source>
        <dbReference type="ARBA" id="ARBA00009389"/>
    </source>
</evidence>
<dbReference type="Gramene" id="GBG65590">
    <property type="protein sequence ID" value="GBG65590"/>
    <property type="gene ID" value="CBR_g51472"/>
</dbReference>
<dbReference type="PANTHER" id="PTHR13168:SF0">
    <property type="entry name" value="C-MYC-BINDING PROTEIN"/>
    <property type="match status" value="1"/>
</dbReference>
<dbReference type="OMA" id="PTICEYE"/>
<name>A0A388K6B2_CHABU</name>
<proteinExistence type="inferred from homology"/>
<keyword evidence="4" id="KW-0175">Coiled coil</keyword>
<organism evidence="6 7">
    <name type="scientific">Chara braunii</name>
    <name type="common">Braun's stonewort</name>
    <dbReference type="NCBI Taxonomy" id="69332"/>
    <lineage>
        <taxon>Eukaryota</taxon>
        <taxon>Viridiplantae</taxon>
        <taxon>Streptophyta</taxon>
        <taxon>Charophyceae</taxon>
        <taxon>Charales</taxon>
        <taxon>Characeae</taxon>
        <taxon>Chara</taxon>
    </lineage>
</organism>
<dbReference type="GO" id="GO:0005634">
    <property type="term" value="C:nucleus"/>
    <property type="evidence" value="ECO:0007669"/>
    <property type="project" value="UniProtKB-SubCell"/>
</dbReference>
<feature type="coiled-coil region" evidence="4">
    <location>
        <begin position="56"/>
        <end position="90"/>
    </location>
</feature>
<dbReference type="EMBL" id="BFEA01000063">
    <property type="protein sequence ID" value="GBG65590.1"/>
    <property type="molecule type" value="Genomic_DNA"/>
</dbReference>
<evidence type="ECO:0000313" key="6">
    <source>
        <dbReference type="EMBL" id="GBG65590.1"/>
    </source>
</evidence>
<keyword evidence="3" id="KW-0539">Nucleus</keyword>
<feature type="compositionally biased region" description="Low complexity" evidence="5">
    <location>
        <begin position="111"/>
        <end position="126"/>
    </location>
</feature>
<dbReference type="AlphaFoldDB" id="A0A388K6B2"/>
<comment type="caution">
    <text evidence="6">The sequence shown here is derived from an EMBL/GenBank/DDBJ whole genome shotgun (WGS) entry which is preliminary data.</text>
</comment>
<evidence type="ECO:0000256" key="4">
    <source>
        <dbReference type="SAM" id="Coils"/>
    </source>
</evidence>
<evidence type="ECO:0000256" key="3">
    <source>
        <dbReference type="ARBA" id="ARBA00023242"/>
    </source>
</evidence>